<dbReference type="Gene3D" id="3.90.1150.10">
    <property type="entry name" value="Aspartate Aminotransferase, domain 1"/>
    <property type="match status" value="1"/>
</dbReference>
<feature type="domain" description="Aminotransferase class V" evidence="1">
    <location>
        <begin position="59"/>
        <end position="344"/>
    </location>
</feature>
<dbReference type="GO" id="GO:0016829">
    <property type="term" value="F:lyase activity"/>
    <property type="evidence" value="ECO:0007669"/>
    <property type="project" value="UniProtKB-KW"/>
</dbReference>
<dbReference type="Gene3D" id="3.40.640.10">
    <property type="entry name" value="Type I PLP-dependent aspartate aminotransferase-like (Major domain)"/>
    <property type="match status" value="1"/>
</dbReference>
<dbReference type="InterPro" id="IPR000192">
    <property type="entry name" value="Aminotrans_V_dom"/>
</dbReference>
<evidence type="ECO:0000313" key="3">
    <source>
        <dbReference type="Proteomes" id="UP000319804"/>
    </source>
</evidence>
<accession>A0A4Y3UJ80</accession>
<keyword evidence="2" id="KW-0456">Lyase</keyword>
<dbReference type="Pfam" id="PF00266">
    <property type="entry name" value="Aminotran_5"/>
    <property type="match status" value="1"/>
</dbReference>
<organism evidence="2 3">
    <name type="scientific">Microbacterium lacticum</name>
    <dbReference type="NCBI Taxonomy" id="33885"/>
    <lineage>
        <taxon>Bacteria</taxon>
        <taxon>Bacillati</taxon>
        <taxon>Actinomycetota</taxon>
        <taxon>Actinomycetes</taxon>
        <taxon>Micrococcales</taxon>
        <taxon>Microbacteriaceae</taxon>
        <taxon>Microbacterium</taxon>
    </lineage>
</organism>
<keyword evidence="3" id="KW-1185">Reference proteome</keyword>
<comment type="caution">
    <text evidence="2">The sequence shown here is derived from an EMBL/GenBank/DDBJ whole genome shotgun (WGS) entry which is preliminary data.</text>
</comment>
<evidence type="ECO:0000259" key="1">
    <source>
        <dbReference type="Pfam" id="PF00266"/>
    </source>
</evidence>
<dbReference type="PANTHER" id="PTHR43586:SF15">
    <property type="entry name" value="BLR3095 PROTEIN"/>
    <property type="match status" value="1"/>
</dbReference>
<dbReference type="InterPro" id="IPR015421">
    <property type="entry name" value="PyrdxlP-dep_Trfase_major"/>
</dbReference>
<dbReference type="AlphaFoldDB" id="A0A4Y3UJ80"/>
<dbReference type="PANTHER" id="PTHR43586">
    <property type="entry name" value="CYSTEINE DESULFURASE"/>
    <property type="match status" value="1"/>
</dbReference>
<evidence type="ECO:0000313" key="2">
    <source>
        <dbReference type="EMBL" id="TQN00910.1"/>
    </source>
</evidence>
<dbReference type="InterPro" id="IPR015422">
    <property type="entry name" value="PyrdxlP-dep_Trfase_small"/>
</dbReference>
<dbReference type="InterPro" id="IPR015424">
    <property type="entry name" value="PyrdxlP-dep_Trfase"/>
</dbReference>
<protein>
    <submittedName>
        <fullName evidence="2">Selenocysteine lyase/cysteine desulfurase</fullName>
    </submittedName>
</protein>
<sequence>MADVNDVDTLIDSFDVEPGYLDWARFGPLSPSVRAEMSADAELLGTGRRAGIDLVGARAAEARTLVAKLLDVPGDEIVLQPSTTHGLLHAMFGLEGTVVVPAQDFPAVRLSAARAAAARGLLAVREIDPPEGIVTTDAIVDALDDDVTAVALSLVDYRTGALVDLPAIREAIGDRLLIVDAIQAFGVVDVDWRAADVITGNGYKWLRSGRGTGFARFSPAARDRIEAVLSGISGMLGDAGTLGVPGVLPGAAAYSVAPSDPLAASRLAAALRDIDDVGVAPIAAAVRARAQEVMHLADRYEVPVMTPREAHAGIVTLLPAAADASALAAALANHGVTVTARGASIRVSAHVGTGADSLLLLGDALADAASRRVSAVDFGGDPGGEISAAEIITIEVIDVPPAPETRPEGDAWAEPATGAVPEAEIEAEIEAVPDDALDAEAAVDDAVDAADDEIVIATIDDAAPDNDGRTEN</sequence>
<dbReference type="EMBL" id="VFPS01000001">
    <property type="protein sequence ID" value="TQN00910.1"/>
    <property type="molecule type" value="Genomic_DNA"/>
</dbReference>
<reference evidence="2 3" key="1">
    <citation type="submission" date="2019-06" db="EMBL/GenBank/DDBJ databases">
        <title>Sequencing the genomes of 1000 actinobacteria strains.</title>
        <authorList>
            <person name="Klenk H.-P."/>
        </authorList>
    </citation>
    <scope>NUCLEOTIDE SEQUENCE [LARGE SCALE GENOMIC DNA]</scope>
    <source>
        <strain evidence="2 3">DSM 20427</strain>
    </source>
</reference>
<dbReference type="SUPFAM" id="SSF53383">
    <property type="entry name" value="PLP-dependent transferases"/>
    <property type="match status" value="1"/>
</dbReference>
<gene>
    <name evidence="2" type="ORF">FHX68_1037</name>
</gene>
<dbReference type="RefSeq" id="WP_211345049.1">
    <property type="nucleotide sequence ID" value="NZ_BJNA01000007.1"/>
</dbReference>
<dbReference type="Proteomes" id="UP000319804">
    <property type="component" value="Unassembled WGS sequence"/>
</dbReference>
<name>A0A4Y3UJ80_9MICO</name>
<proteinExistence type="predicted"/>